<reference evidence="1" key="1">
    <citation type="submission" date="2017-02" db="EMBL/GenBank/DDBJ databases">
        <title>Delving into the versatile metabolic prowess of the omnipresent phylum Bacteroidetes.</title>
        <authorList>
            <person name="Nobu M.K."/>
            <person name="Mei R."/>
            <person name="Narihiro T."/>
            <person name="Kuroda K."/>
            <person name="Liu W.-T."/>
        </authorList>
    </citation>
    <scope>NUCLEOTIDE SEQUENCE</scope>
    <source>
        <strain evidence="1">ADurb.Bin160</strain>
    </source>
</reference>
<organism evidence="1">
    <name type="scientific">candidate division CPR1 bacterium ADurb.Bin160</name>
    <dbReference type="NCBI Taxonomy" id="1852826"/>
    <lineage>
        <taxon>Bacteria</taxon>
        <taxon>candidate division CPR1</taxon>
    </lineage>
</organism>
<name>A0A1V5ZR22_9BACT</name>
<sequence length="151" mass="17282">MFLYDWKSNLLQTILNTRNKFLEMHPFVINLENIYNSINDNNLNKNSLLSQLNAKKTKINNIGDGCKDGSKFKPLCNTLDSLKLRVLNQASPVNDEIRKIKKFMVEDDDGNEIEFMPFVVMKLLTSGNEANINPVLQKLDQIPHSTNVNLT</sequence>
<protein>
    <submittedName>
        <fullName evidence="1">Uncharacterized protein</fullName>
    </submittedName>
</protein>
<dbReference type="Proteomes" id="UP000485621">
    <property type="component" value="Unassembled WGS sequence"/>
</dbReference>
<dbReference type="EMBL" id="MWDB01000002">
    <property type="protein sequence ID" value="OQB42508.1"/>
    <property type="molecule type" value="Genomic_DNA"/>
</dbReference>
<dbReference type="AlphaFoldDB" id="A0A1V5ZR22"/>
<comment type="caution">
    <text evidence="1">The sequence shown here is derived from an EMBL/GenBank/DDBJ whole genome shotgun (WGS) entry which is preliminary data.</text>
</comment>
<evidence type="ECO:0000313" key="1">
    <source>
        <dbReference type="EMBL" id="OQB42508.1"/>
    </source>
</evidence>
<gene>
    <name evidence="1" type="ORF">BWY04_00208</name>
</gene>
<proteinExistence type="predicted"/>
<accession>A0A1V5ZR22</accession>